<organism evidence="13 14">
    <name type="scientific">Ramlibacter alkalitolerans</name>
    <dbReference type="NCBI Taxonomy" id="2039631"/>
    <lineage>
        <taxon>Bacteria</taxon>
        <taxon>Pseudomonadati</taxon>
        <taxon>Pseudomonadota</taxon>
        <taxon>Betaproteobacteria</taxon>
        <taxon>Burkholderiales</taxon>
        <taxon>Comamonadaceae</taxon>
        <taxon>Ramlibacter</taxon>
    </lineage>
</organism>
<feature type="domain" description="Phosphoribosyltransferase" evidence="12">
    <location>
        <begin position="8"/>
        <end position="210"/>
    </location>
</feature>
<evidence type="ECO:0000256" key="4">
    <source>
        <dbReference type="ARBA" id="ARBA00022533"/>
    </source>
</evidence>
<dbReference type="Pfam" id="PF14681">
    <property type="entry name" value="UPRTase"/>
    <property type="match status" value="1"/>
</dbReference>
<accession>A0ABS1JKR6</accession>
<evidence type="ECO:0000256" key="1">
    <source>
        <dbReference type="ARBA" id="ARBA00005180"/>
    </source>
</evidence>
<reference evidence="13 14" key="1">
    <citation type="journal article" date="2017" name="Int. J. Syst. Evol. Microbiol.">
        <title>Ramlibacter alkalitolerans sp. nov., alkali-tolerant bacterium isolated from soil of ginseng.</title>
        <authorList>
            <person name="Lee D.H."/>
            <person name="Cha C.J."/>
        </authorList>
    </citation>
    <scope>NUCLEOTIDE SEQUENCE [LARGE SCALE GENOMIC DNA]</scope>
    <source>
        <strain evidence="13 14">KACC 19305</strain>
    </source>
</reference>
<dbReference type="InterPro" id="IPR029057">
    <property type="entry name" value="PRTase-like"/>
</dbReference>
<proteinExistence type="inferred from homology"/>
<evidence type="ECO:0000259" key="12">
    <source>
        <dbReference type="Pfam" id="PF14681"/>
    </source>
</evidence>
<feature type="binding site" evidence="11">
    <location>
        <begin position="201"/>
        <end position="203"/>
    </location>
    <ligand>
        <name>uracil</name>
        <dbReference type="ChEBI" id="CHEBI:17568"/>
    </ligand>
</feature>
<dbReference type="EMBL" id="JAEQND010000003">
    <property type="protein sequence ID" value="MBL0424822.1"/>
    <property type="molecule type" value="Genomic_DNA"/>
</dbReference>
<keyword evidence="4 11" id="KW-0021">Allosteric enzyme</keyword>
<evidence type="ECO:0000256" key="8">
    <source>
        <dbReference type="ARBA" id="ARBA00022842"/>
    </source>
</evidence>
<dbReference type="InterPro" id="IPR034332">
    <property type="entry name" value="Upp_B"/>
</dbReference>
<dbReference type="PANTHER" id="PTHR32315:SF4">
    <property type="entry name" value="URACIL PHOSPHORIBOSYLTRANSFERASE, CHLOROPLASTIC"/>
    <property type="match status" value="1"/>
</dbReference>
<name>A0ABS1JKR6_9BURK</name>
<gene>
    <name evidence="11 13" type="primary">upp</name>
    <name evidence="13" type="ORF">JI746_06850</name>
</gene>
<comment type="similarity">
    <text evidence="2 11">Belongs to the UPRTase family.</text>
</comment>
<evidence type="ECO:0000256" key="10">
    <source>
        <dbReference type="ARBA" id="ARBA00031082"/>
    </source>
</evidence>
<evidence type="ECO:0000256" key="6">
    <source>
        <dbReference type="ARBA" id="ARBA00022679"/>
    </source>
</evidence>
<protein>
    <recommendedName>
        <fullName evidence="3 11">Uracil phosphoribosyltransferase</fullName>
        <ecNumber evidence="3 11">2.4.2.9</ecNumber>
    </recommendedName>
    <alternativeName>
        <fullName evidence="10 11">UMP pyrophosphorylase</fullName>
    </alternativeName>
    <alternativeName>
        <fullName evidence="11">UPRTase</fullName>
    </alternativeName>
</protein>
<keyword evidence="14" id="KW-1185">Reference proteome</keyword>
<dbReference type="SUPFAM" id="SSF53271">
    <property type="entry name" value="PRTase-like"/>
    <property type="match status" value="1"/>
</dbReference>
<dbReference type="EC" id="2.4.2.9" evidence="3 11"/>
<dbReference type="InterPro" id="IPR000836">
    <property type="entry name" value="PRTase_dom"/>
</dbReference>
<keyword evidence="7 11" id="KW-0547">Nucleotide-binding</keyword>
<dbReference type="GO" id="GO:0004845">
    <property type="term" value="F:uracil phosphoribosyltransferase activity"/>
    <property type="evidence" value="ECO:0007669"/>
    <property type="project" value="UniProtKB-EC"/>
</dbReference>
<dbReference type="RefSeq" id="WP_201688050.1">
    <property type="nucleotide sequence ID" value="NZ_JAEQND010000003.1"/>
</dbReference>
<comment type="pathway">
    <text evidence="1 11">Pyrimidine metabolism; UMP biosynthesis via salvage pathway; UMP from uracil: step 1/1.</text>
</comment>
<evidence type="ECO:0000313" key="14">
    <source>
        <dbReference type="Proteomes" id="UP000622707"/>
    </source>
</evidence>
<dbReference type="Proteomes" id="UP000622707">
    <property type="component" value="Unassembled WGS sequence"/>
</dbReference>
<feature type="binding site" evidence="11">
    <location>
        <position position="106"/>
    </location>
    <ligand>
        <name>5-phospho-alpha-D-ribose 1-diphosphate</name>
        <dbReference type="ChEBI" id="CHEBI:58017"/>
    </ligand>
</feature>
<dbReference type="Gene3D" id="3.40.50.2020">
    <property type="match status" value="1"/>
</dbReference>
<dbReference type="InterPro" id="IPR005765">
    <property type="entry name" value="UPRT"/>
</dbReference>
<evidence type="ECO:0000256" key="2">
    <source>
        <dbReference type="ARBA" id="ARBA00009516"/>
    </source>
</evidence>
<comment type="caution">
    <text evidence="13">The sequence shown here is derived from an EMBL/GenBank/DDBJ whole genome shotgun (WGS) entry which is preliminary data.</text>
</comment>
<feature type="binding site" evidence="11">
    <location>
        <position position="196"/>
    </location>
    <ligand>
        <name>uracil</name>
        <dbReference type="ChEBI" id="CHEBI:17568"/>
    </ligand>
</feature>
<feature type="binding site" evidence="11">
    <location>
        <begin position="133"/>
        <end position="141"/>
    </location>
    <ligand>
        <name>5-phospho-alpha-D-ribose 1-diphosphate</name>
        <dbReference type="ChEBI" id="CHEBI:58017"/>
    </ligand>
</feature>
<feature type="binding site" evidence="11">
    <location>
        <position position="202"/>
    </location>
    <ligand>
        <name>5-phospho-alpha-D-ribose 1-diphosphate</name>
        <dbReference type="ChEBI" id="CHEBI:58017"/>
    </ligand>
</feature>
<evidence type="ECO:0000256" key="7">
    <source>
        <dbReference type="ARBA" id="ARBA00022741"/>
    </source>
</evidence>
<evidence type="ECO:0000256" key="5">
    <source>
        <dbReference type="ARBA" id="ARBA00022676"/>
    </source>
</evidence>
<dbReference type="CDD" id="cd06223">
    <property type="entry name" value="PRTases_typeI"/>
    <property type="match status" value="1"/>
</dbReference>
<evidence type="ECO:0000313" key="13">
    <source>
        <dbReference type="EMBL" id="MBL0424822.1"/>
    </source>
</evidence>
<dbReference type="PANTHER" id="PTHR32315">
    <property type="entry name" value="ADENINE PHOSPHORIBOSYLTRANSFERASE"/>
    <property type="match status" value="1"/>
</dbReference>
<dbReference type="InterPro" id="IPR050054">
    <property type="entry name" value="UPRTase/APRTase"/>
</dbReference>
<sequence length="211" mass="23340">MQSHNVHVIDHPLVQHKLSLMRNKEASTNSFRRLLNELSTLMAYEVTRDVPMHEVEIETPLETMRARVIDGKKLVFVSILRAGGGILDGMLSVVPGARVGHIGLYRDPKTLMAVEYYFKMPQNMDNRDVVVVDPMLATGNSAIAAVERLKELNPRSIKFVCLLTCPEGVAALQGAHPDVPIYTAAIDRELNEHGYILPGLGDAGDRIFGTK</sequence>
<feature type="binding site" evidence="11">
    <location>
        <position position="81"/>
    </location>
    <ligand>
        <name>5-phospho-alpha-D-ribose 1-diphosphate</name>
        <dbReference type="ChEBI" id="CHEBI:58017"/>
    </ligand>
</feature>
<comment type="function">
    <text evidence="11">Catalyzes the conversion of uracil and 5-phospho-alpha-D-ribose 1-diphosphate (PRPP) to UMP and diphosphate.</text>
</comment>
<evidence type="ECO:0000256" key="11">
    <source>
        <dbReference type="HAMAP-Rule" id="MF_01218"/>
    </source>
</evidence>
<evidence type="ECO:0000256" key="3">
    <source>
        <dbReference type="ARBA" id="ARBA00011894"/>
    </source>
</evidence>
<keyword evidence="8 11" id="KW-0460">Magnesium</keyword>
<keyword evidence="5 11" id="KW-0328">Glycosyltransferase</keyword>
<comment type="cofactor">
    <cofactor evidence="11">
        <name>Mg(2+)</name>
        <dbReference type="ChEBI" id="CHEBI:18420"/>
    </cofactor>
    <text evidence="11">Binds 1 Mg(2+) ion per subunit. The magnesium is bound as Mg-PRPP.</text>
</comment>
<dbReference type="HAMAP" id="MF_01218_B">
    <property type="entry name" value="Upp_B"/>
    <property type="match status" value="1"/>
</dbReference>
<dbReference type="NCBIfam" id="TIGR01091">
    <property type="entry name" value="upp"/>
    <property type="match status" value="1"/>
</dbReference>
<comment type="catalytic activity">
    <reaction evidence="11">
        <text>UMP + diphosphate = 5-phospho-alpha-D-ribose 1-diphosphate + uracil</text>
        <dbReference type="Rhea" id="RHEA:13017"/>
        <dbReference type="ChEBI" id="CHEBI:17568"/>
        <dbReference type="ChEBI" id="CHEBI:33019"/>
        <dbReference type="ChEBI" id="CHEBI:57865"/>
        <dbReference type="ChEBI" id="CHEBI:58017"/>
        <dbReference type="EC" id="2.4.2.9"/>
    </reaction>
</comment>
<dbReference type="NCBIfam" id="NF001097">
    <property type="entry name" value="PRK00129.1"/>
    <property type="match status" value="1"/>
</dbReference>
<evidence type="ECO:0000256" key="9">
    <source>
        <dbReference type="ARBA" id="ARBA00023134"/>
    </source>
</evidence>
<keyword evidence="6 11" id="KW-0808">Transferase</keyword>
<comment type="activity regulation">
    <text evidence="11">Allosterically activated by GTP.</text>
</comment>
<keyword evidence="9 11" id="KW-0342">GTP-binding</keyword>